<evidence type="ECO:0000256" key="1">
    <source>
        <dbReference type="SAM" id="Phobius"/>
    </source>
</evidence>
<sequence>MPARFSATTFIALLACVMAISLVAFTLLDLLPSPRGLGVEIRQYYLKANYLVGQMPRASVCQVSMRQINRSR</sequence>
<keyword evidence="1" id="KW-1133">Transmembrane helix</keyword>
<gene>
    <name evidence="2" type="ORF">PXEA_LOCUS19317</name>
</gene>
<dbReference type="Proteomes" id="UP000784294">
    <property type="component" value="Unassembled WGS sequence"/>
</dbReference>
<protein>
    <submittedName>
        <fullName evidence="2">Uncharacterized protein</fullName>
    </submittedName>
</protein>
<proteinExistence type="predicted"/>
<dbReference type="AlphaFoldDB" id="A0A3S5BZE8"/>
<evidence type="ECO:0000313" key="2">
    <source>
        <dbReference type="EMBL" id="VEL25877.1"/>
    </source>
</evidence>
<keyword evidence="1" id="KW-0472">Membrane</keyword>
<accession>A0A3S5BZE8</accession>
<keyword evidence="1" id="KW-0812">Transmembrane</keyword>
<comment type="caution">
    <text evidence="2">The sequence shown here is derived from an EMBL/GenBank/DDBJ whole genome shotgun (WGS) entry which is preliminary data.</text>
</comment>
<name>A0A3S5BZE8_9PLAT</name>
<evidence type="ECO:0000313" key="3">
    <source>
        <dbReference type="Proteomes" id="UP000784294"/>
    </source>
</evidence>
<organism evidence="2 3">
    <name type="scientific">Protopolystoma xenopodis</name>
    <dbReference type="NCBI Taxonomy" id="117903"/>
    <lineage>
        <taxon>Eukaryota</taxon>
        <taxon>Metazoa</taxon>
        <taxon>Spiralia</taxon>
        <taxon>Lophotrochozoa</taxon>
        <taxon>Platyhelminthes</taxon>
        <taxon>Monogenea</taxon>
        <taxon>Polyopisthocotylea</taxon>
        <taxon>Polystomatidea</taxon>
        <taxon>Polystomatidae</taxon>
        <taxon>Protopolystoma</taxon>
    </lineage>
</organism>
<dbReference type="PROSITE" id="PS51257">
    <property type="entry name" value="PROKAR_LIPOPROTEIN"/>
    <property type="match status" value="1"/>
</dbReference>
<feature type="transmembrane region" description="Helical" evidence="1">
    <location>
        <begin position="6"/>
        <end position="28"/>
    </location>
</feature>
<keyword evidence="3" id="KW-1185">Reference proteome</keyword>
<dbReference type="EMBL" id="CAAALY010076778">
    <property type="protein sequence ID" value="VEL25877.1"/>
    <property type="molecule type" value="Genomic_DNA"/>
</dbReference>
<reference evidence="2" key="1">
    <citation type="submission" date="2018-11" db="EMBL/GenBank/DDBJ databases">
        <authorList>
            <consortium name="Pathogen Informatics"/>
        </authorList>
    </citation>
    <scope>NUCLEOTIDE SEQUENCE</scope>
</reference>